<evidence type="ECO:0000313" key="1">
    <source>
        <dbReference type="EnsemblMetazoa" id="GAUT049172-PA"/>
    </source>
</evidence>
<dbReference type="Proteomes" id="UP000078200">
    <property type="component" value="Unassembled WGS sequence"/>
</dbReference>
<dbReference type="EnsemblMetazoa" id="GAUT049172-RA">
    <property type="protein sequence ID" value="GAUT049172-PA"/>
    <property type="gene ID" value="GAUT049172"/>
</dbReference>
<reference evidence="1" key="1">
    <citation type="submission" date="2020-05" db="UniProtKB">
        <authorList>
            <consortium name="EnsemblMetazoa"/>
        </authorList>
    </citation>
    <scope>IDENTIFICATION</scope>
    <source>
        <strain evidence="1">TTRI</strain>
    </source>
</reference>
<proteinExistence type="predicted"/>
<accession>A0A1A9VVN6</accession>
<organism evidence="1 2">
    <name type="scientific">Glossina austeni</name>
    <name type="common">Savannah tsetse fly</name>
    <dbReference type="NCBI Taxonomy" id="7395"/>
    <lineage>
        <taxon>Eukaryota</taxon>
        <taxon>Metazoa</taxon>
        <taxon>Ecdysozoa</taxon>
        <taxon>Arthropoda</taxon>
        <taxon>Hexapoda</taxon>
        <taxon>Insecta</taxon>
        <taxon>Pterygota</taxon>
        <taxon>Neoptera</taxon>
        <taxon>Endopterygota</taxon>
        <taxon>Diptera</taxon>
        <taxon>Brachycera</taxon>
        <taxon>Muscomorpha</taxon>
        <taxon>Hippoboscoidea</taxon>
        <taxon>Glossinidae</taxon>
        <taxon>Glossina</taxon>
    </lineage>
</organism>
<name>A0A1A9VVN6_GLOAU</name>
<dbReference type="VEuPathDB" id="VectorBase:GAUT049172"/>
<evidence type="ECO:0000313" key="2">
    <source>
        <dbReference type="Proteomes" id="UP000078200"/>
    </source>
</evidence>
<protein>
    <submittedName>
        <fullName evidence="1">Uncharacterized protein</fullName>
    </submittedName>
</protein>
<dbReference type="AlphaFoldDB" id="A0A1A9VVN6"/>
<sequence>MRAGKPKHAQLLILRYMKQLPKIAGSPWTRQDKAKPKHAQLLILRYMKQLPKIAGSPWTRQDKAVKKEMVLNLAFILTLKTVNLSKKLDENLGKHFGKLEKWNII</sequence>
<keyword evidence="2" id="KW-1185">Reference proteome</keyword>